<dbReference type="GO" id="GO:0005524">
    <property type="term" value="F:ATP binding"/>
    <property type="evidence" value="ECO:0007669"/>
    <property type="project" value="UniProtKB-KW"/>
</dbReference>
<dbReference type="InterPro" id="IPR003593">
    <property type="entry name" value="AAA+_ATPase"/>
</dbReference>
<keyword evidence="4 8" id="KW-0067">ATP-binding</keyword>
<evidence type="ECO:0000313" key="8">
    <source>
        <dbReference type="EMBL" id="MBJ8341183.1"/>
    </source>
</evidence>
<evidence type="ECO:0000256" key="5">
    <source>
        <dbReference type="PROSITE-ProRule" id="PRU01213"/>
    </source>
</evidence>
<feature type="domain" description="Mop" evidence="7">
    <location>
        <begin position="289"/>
        <end position="356"/>
    </location>
</feature>
<keyword evidence="2 5" id="KW-0500">Molybdenum</keyword>
<evidence type="ECO:0000313" key="9">
    <source>
        <dbReference type="Proteomes" id="UP000655868"/>
    </source>
</evidence>
<evidence type="ECO:0000259" key="7">
    <source>
        <dbReference type="PROSITE" id="PS51866"/>
    </source>
</evidence>
<keyword evidence="9" id="KW-1185">Reference proteome</keyword>
<dbReference type="GO" id="GO:0016887">
    <property type="term" value="F:ATP hydrolysis activity"/>
    <property type="evidence" value="ECO:0007669"/>
    <property type="project" value="InterPro"/>
</dbReference>
<dbReference type="InterPro" id="IPR003439">
    <property type="entry name" value="ABC_transporter-like_ATP-bd"/>
</dbReference>
<dbReference type="Gene3D" id="3.40.50.300">
    <property type="entry name" value="P-loop containing nucleotide triphosphate hydrolases"/>
    <property type="match status" value="1"/>
</dbReference>
<dbReference type="EMBL" id="JAEMNV010000006">
    <property type="protein sequence ID" value="MBJ8341183.1"/>
    <property type="molecule type" value="Genomic_DNA"/>
</dbReference>
<organism evidence="8 9">
    <name type="scientific">Antrihabitans stalagmiti</name>
    <dbReference type="NCBI Taxonomy" id="2799499"/>
    <lineage>
        <taxon>Bacteria</taxon>
        <taxon>Bacillati</taxon>
        <taxon>Actinomycetota</taxon>
        <taxon>Actinomycetes</taxon>
        <taxon>Mycobacteriales</taxon>
        <taxon>Nocardiaceae</taxon>
        <taxon>Antrihabitans</taxon>
    </lineage>
</organism>
<evidence type="ECO:0000256" key="2">
    <source>
        <dbReference type="ARBA" id="ARBA00022505"/>
    </source>
</evidence>
<keyword evidence="1" id="KW-0813">Transport</keyword>
<comment type="caution">
    <text evidence="8">The sequence shown here is derived from an EMBL/GenBank/DDBJ whole genome shotgun (WGS) entry which is preliminary data.</text>
</comment>
<dbReference type="InterPro" id="IPR050093">
    <property type="entry name" value="ABC_SmlMolc_Importer"/>
</dbReference>
<accession>A0A934NTU5</accession>
<reference evidence="8" key="1">
    <citation type="submission" date="2020-12" db="EMBL/GenBank/DDBJ databases">
        <title>Antrihabitans popcorni sp. nov. and Antrihabitans auranticaus sp. nov., isolated from a larva cave.</title>
        <authorList>
            <person name="Lee S.D."/>
            <person name="Kim I.S."/>
        </authorList>
    </citation>
    <scope>NUCLEOTIDE SEQUENCE</scope>
    <source>
        <strain evidence="8">YC3-6</strain>
    </source>
</reference>
<protein>
    <submittedName>
        <fullName evidence="8">ATP-binding cassette domain-containing protein</fullName>
    </submittedName>
</protein>
<dbReference type="InterPro" id="IPR008995">
    <property type="entry name" value="Mo/tungstate-bd_C_term_dom"/>
</dbReference>
<dbReference type="InterPro" id="IPR004606">
    <property type="entry name" value="Mop_domain"/>
</dbReference>
<dbReference type="Pfam" id="PF00005">
    <property type="entry name" value="ABC_tran"/>
    <property type="match status" value="1"/>
</dbReference>
<evidence type="ECO:0000256" key="1">
    <source>
        <dbReference type="ARBA" id="ARBA00022448"/>
    </source>
</evidence>
<feature type="domain" description="ABC transporter" evidence="6">
    <location>
        <begin position="4"/>
        <end position="235"/>
    </location>
</feature>
<dbReference type="InterPro" id="IPR017871">
    <property type="entry name" value="ABC_transporter-like_CS"/>
</dbReference>
<dbReference type="AlphaFoldDB" id="A0A934NTU5"/>
<dbReference type="InterPro" id="IPR005116">
    <property type="entry name" value="Transp-assoc_OB_typ1"/>
</dbReference>
<evidence type="ECO:0000259" key="6">
    <source>
        <dbReference type="PROSITE" id="PS50893"/>
    </source>
</evidence>
<evidence type="ECO:0000256" key="4">
    <source>
        <dbReference type="ARBA" id="ARBA00022840"/>
    </source>
</evidence>
<dbReference type="PANTHER" id="PTHR42781">
    <property type="entry name" value="SPERMIDINE/PUTRESCINE IMPORT ATP-BINDING PROTEIN POTA"/>
    <property type="match status" value="1"/>
</dbReference>
<dbReference type="InterPro" id="IPR027417">
    <property type="entry name" value="P-loop_NTPase"/>
</dbReference>
<proteinExistence type="predicted"/>
<dbReference type="SUPFAM" id="SSF50331">
    <property type="entry name" value="MOP-like"/>
    <property type="match status" value="1"/>
</dbReference>
<dbReference type="SUPFAM" id="SSF52540">
    <property type="entry name" value="P-loop containing nucleoside triphosphate hydrolases"/>
    <property type="match status" value="1"/>
</dbReference>
<name>A0A934NTU5_9NOCA</name>
<keyword evidence="3" id="KW-0547">Nucleotide-binding</keyword>
<dbReference type="Pfam" id="PF03459">
    <property type="entry name" value="TOBE"/>
    <property type="match status" value="1"/>
</dbReference>
<dbReference type="GO" id="GO:0015689">
    <property type="term" value="P:molybdate ion transport"/>
    <property type="evidence" value="ECO:0007669"/>
    <property type="project" value="InterPro"/>
</dbReference>
<dbReference type="Proteomes" id="UP000655868">
    <property type="component" value="Unassembled WGS sequence"/>
</dbReference>
<dbReference type="PROSITE" id="PS51866">
    <property type="entry name" value="MOP"/>
    <property type="match status" value="1"/>
</dbReference>
<sequence length="358" mass="37080">MSGLWVRAVVESRAVDVEITVAKGSVTAILGPNGAGKSTVLSVIAGLTRPDRGGVTLNGRQLTDTSRNLNVAPHKREIALLAQQPMLFPHLTVEANVEFAPRSTGASRRQARVTAGQWLAAVDATELADRKPAQLSGGQAQRVAVARALAADPQLLLLDEPLAALDVGAAPAIRRLLRKVLAEPGLTAVLVTHDALDALALADRVVVIDGGRVVEEGPVREVLARPRSAFAARIAGMNLCAGVIDGPGVLRGSGGVLVHGSSDEQAAVGERAVAVFSPSAVAVYAELPGGSPRNRFEVTVGEIENRGAVVRLRGDDDGPYAGLMADVTPAAAVDLDLVPGSRVFFVVKATETAIYPIA</sequence>
<dbReference type="PANTHER" id="PTHR42781:SF4">
    <property type="entry name" value="SPERMIDINE_PUTRESCINE IMPORT ATP-BINDING PROTEIN POTA"/>
    <property type="match status" value="1"/>
</dbReference>
<dbReference type="RefSeq" id="WP_199706039.1">
    <property type="nucleotide sequence ID" value="NZ_JAEMNV010000006.1"/>
</dbReference>
<dbReference type="Gene3D" id="2.40.50.100">
    <property type="match status" value="1"/>
</dbReference>
<dbReference type="PROSITE" id="PS50893">
    <property type="entry name" value="ABC_TRANSPORTER_2"/>
    <property type="match status" value="1"/>
</dbReference>
<gene>
    <name evidence="8" type="ORF">JGU71_20045</name>
</gene>
<dbReference type="PROSITE" id="PS00211">
    <property type="entry name" value="ABC_TRANSPORTER_1"/>
    <property type="match status" value="1"/>
</dbReference>
<evidence type="ECO:0000256" key="3">
    <source>
        <dbReference type="ARBA" id="ARBA00022741"/>
    </source>
</evidence>
<dbReference type="SMART" id="SM00382">
    <property type="entry name" value="AAA"/>
    <property type="match status" value="1"/>
</dbReference>